<organism evidence="4 5">
    <name type="scientific">Pseudoalteromonas luteoviolacea DSM 6061</name>
    <dbReference type="NCBI Taxonomy" id="1365250"/>
    <lineage>
        <taxon>Bacteria</taxon>
        <taxon>Pseudomonadati</taxon>
        <taxon>Pseudomonadota</taxon>
        <taxon>Gammaproteobacteria</taxon>
        <taxon>Alteromonadales</taxon>
        <taxon>Pseudoalteromonadaceae</taxon>
        <taxon>Pseudoalteromonas</taxon>
    </lineage>
</organism>
<accession>A0A166V402</accession>
<dbReference type="GO" id="GO:0035591">
    <property type="term" value="F:signaling adaptor activity"/>
    <property type="evidence" value="ECO:0007669"/>
    <property type="project" value="TreeGrafter"/>
</dbReference>
<sequence length="2405" mass="265660">MFFLEESFSQIKTKRISALLFGCLALTACGGGSGDSNDASKGSEKKANNIPTVVVTGDTQILEQTQFKLVGNAQDDGDISKYQWKHNSDLEIDITDYNNSELKAFGADISVPHNVTFTLTVTDDNGATASAEHLVTFLPIPTITIQGETKLEESEAFTLVGKIEEPAVNIRSYQWTHDSSLELTVTGASTPSINVEGIDIGEAQKITFTLIVTDDYDNQFKQSHTVHIEPTINLPPSVSIEGPSFSADQSELKLVATAIDPEGQKVDFAWAHDSNLALNMQANEGGTLIVSIPEIEIQSKVTFTVTATDEFGVSASNTHSLSIIPRPNDIPSVLIQGPKTVEEGLEIKLEGQATDSDGFIASYQWAIDDRLNAPVLDLQSKNLTIQTTDIQEDLDVIFTLEVMDNEGATSTAHHSVIITAKENVTPTVNVEGPASITEQTLFTLSATASDEDGQIVSYQWTYESPVPISVSDTSQTELQVSGVSIDEDTEIKFFVTVTDNQGASVTEQHNITILALPNVPPEVNIVASNALLEERSSFTLNAHAVDSDGQIETYLWQHNSGLDLKLSGENGALLQVEVPDIREDQEITFSVTVTDHQGGKTSESFTATIAHLRATATIKGKVTDAPIAHARVQLHIGSHVYNAVADESGAYVINVNVDESEKDNLVRLSAQGVGAQTNVALVSQLGELSSIVEVAGEEGEVDANEYFGINITNVTTADFALLKESGLNYSNEAQLKEARAHVDADEKLEIAALLKAVIDHNQALPDGVNSTLELVENLREARKMLKALKKSDPELVAKLRAEIKADKDLMNKATEPLLGTYYVSERTLLNGFAAALSFSEDRTGVLKSTHSIPFNWRHNGTTTEIWLAHALPLYGKGKFDEPTSNISRITIDAFENSNGRKSAEVRMFSLTGQRLIKTFDSSLISESSKPTQHLADYLGLWSFSYQSKFAIEHSHAIEFFDNGVASITSNLNPMTIPWGIENHEMVFSPDSGDFKVKLVRNLPFGKLLFLEHSYQNESSIVPALMVKHQGISFNDIDYQKTWTPIETKRAAASFKVDENNNFNYLWKHAELAQNIDGKLVRYTYTLDKKEVDYCNVSLPNCEVALIQQLKLLAIHGDKIAVEYGVIDSFTVDDTMLNTEIMLFELSDDVLEQSNVYQSFSERDRYQYAFDSHADFYAQSDAGVIHLARFTRCTGEQPQRVCQEAVKIDGQDYLISALEDRILLVHIDTNERSYLQFIDSDESGIDICHFREGQVCSNENTRYFTKARPNLDISITIQGQGEVKSSSTNYAYGASFSLEVEPAVGHELDRIEGCNGVLQTDAFSKPVFSVFEPKRDCKINAVFVKSPPYVGDVVYVNPKTDIPHSWRLRFENKSFGEFYSHDASFGTKMTQISEDLFRARFVEGAVQVSANGTSHISAVGFDLHTEEHVTKIVWRAVNKFTREEYDLAPIELVRKNDLSTLTVSTEELVGSWLLTHNALDSSLGRFYGQNFKLKLSPDNQGVMAVISLNPSLANFLSTTEVPISWRINQSGHVQIYNEQYNFSFDLKMIQRRGDGFNLVVDDVIESKTSELRFVWPRVSAGALVQMEDSAYDLNELVGKWRYQSDFGAEGFEIHAGGVFRKGNLNGAAQTSWSENTLLVTAFINQENDLYDPACKAGFEYCSVGFRREFLVLSKQQDKLYVLERQQKFNINTPQSSGLFVEGLRVISLDSRTSMSQVEPHVIWDPNYKHWRGFGTDYLRLYEKTPEGLKQWRLYHSDNQGLKIDAGSYPHFDAKIENGKLTYHEGGAPYVLEIVSSDSSAISFCEYQSGSTCDSGKLRVMQYEIPVYTVQVETTGGGRVEHNLPRSYQLFGQPLSVNISHSSDLSLDSIGGCGVSHLNTMGSTHLRFGNEHMTESCKLKVHFVKTPALLSERLDISEPFLKACVDNHQSSYYMEYASSLVCQKGEIGALTDLSELSKLQRLERLSLSGIDSITDLALEQLNDMTQLTKLDLSGAAIQHLDLSNLTQLESLTLSLKELTEINLPKGGKLKSLNLAVGGPEHLDLTGLSSLVEVNIGYSTVKSIDLGLSTSLETLIATNAPLESIVGISDENRIRRLGLKNTAIESLNFGVFSLLEFLDVSGSKIRNLDLSSLSHLVHLLAMNMPLENLSIDKSSVRTLRLSNTKLANLDLTNMAELIIVYANDSTLESVNLGNNPKLRVLQLKNNNLDQLYIPDSTQVNVVVASGNRLKSLQVDNDNSNIRTLVLSNNQVEQFDIGNFDKLRSLNLSGNPLVEITKPQSHLMTTLALDNTMLKELDLSTYDGLQNLSVDGTALTSIELVGTLTSLKASNTLIKSLNLKPSHGNLSIEFRGNTLEEISGGESVRNVRLFLRDSTVTDAALEQLKSYAGKVFALICEGDELNTCRRINP</sequence>
<dbReference type="PANTHER" id="PTHR47566:SF1">
    <property type="entry name" value="PROTEIN NUD1"/>
    <property type="match status" value="1"/>
</dbReference>
<keyword evidence="5" id="KW-1185">Reference proteome</keyword>
<dbReference type="InterPro" id="IPR013783">
    <property type="entry name" value="Ig-like_fold"/>
</dbReference>
<dbReference type="Gene3D" id="3.80.10.10">
    <property type="entry name" value="Ribonuclease Inhibitor"/>
    <property type="match status" value="2"/>
</dbReference>
<dbReference type="InterPro" id="IPR022409">
    <property type="entry name" value="PKD/Chitinase_dom"/>
</dbReference>
<feature type="domain" description="PKD/Chitinase" evidence="3">
    <location>
        <begin position="332"/>
        <end position="421"/>
    </location>
</feature>
<evidence type="ECO:0000313" key="5">
    <source>
        <dbReference type="Proteomes" id="UP000076643"/>
    </source>
</evidence>
<dbReference type="Gene3D" id="2.60.40.10">
    <property type="entry name" value="Immunoglobulins"/>
    <property type="match status" value="4"/>
</dbReference>
<dbReference type="Proteomes" id="UP000076643">
    <property type="component" value="Unassembled WGS sequence"/>
</dbReference>
<proteinExistence type="predicted"/>
<dbReference type="RefSeq" id="WP_063365914.1">
    <property type="nucleotide sequence ID" value="NZ_AQHB01000047.1"/>
</dbReference>
<name>A0A166V402_9GAMM</name>
<feature type="domain" description="PKD/Chitinase" evidence="3">
    <location>
        <begin position="522"/>
        <end position="625"/>
    </location>
</feature>
<evidence type="ECO:0000256" key="2">
    <source>
        <dbReference type="ARBA" id="ARBA00022737"/>
    </source>
</evidence>
<comment type="caution">
    <text evidence="4">The sequence shown here is derived from an EMBL/GenBank/DDBJ whole genome shotgun (WGS) entry which is preliminary data.</text>
</comment>
<keyword evidence="2" id="KW-0677">Repeat</keyword>
<dbReference type="PATRIC" id="fig|1365250.3.peg.4426"/>
<reference evidence="4 5" key="1">
    <citation type="submission" date="2013-07" db="EMBL/GenBank/DDBJ databases">
        <title>Comparative Genomic and Metabolomic Analysis of Twelve Strains of Pseudoalteromonas luteoviolacea.</title>
        <authorList>
            <person name="Vynne N.G."/>
            <person name="Mansson M."/>
            <person name="Gram L."/>
        </authorList>
    </citation>
    <scope>NUCLEOTIDE SEQUENCE [LARGE SCALE GENOMIC DNA]</scope>
    <source>
        <strain evidence="4 5">DSM 6061</strain>
    </source>
</reference>
<dbReference type="InterPro" id="IPR052574">
    <property type="entry name" value="CDIRP"/>
</dbReference>
<dbReference type="EMBL" id="AUYB01000136">
    <property type="protein sequence ID" value="KZN31685.1"/>
    <property type="molecule type" value="Genomic_DNA"/>
</dbReference>
<gene>
    <name evidence="4" type="ORF">N475_04320</name>
</gene>
<dbReference type="PANTHER" id="PTHR47566">
    <property type="match status" value="1"/>
</dbReference>
<keyword evidence="1" id="KW-0433">Leucine-rich repeat</keyword>
<dbReference type="InterPro" id="IPR001611">
    <property type="entry name" value="Leu-rich_rpt"/>
</dbReference>
<dbReference type="SUPFAM" id="SSF52058">
    <property type="entry name" value="L domain-like"/>
    <property type="match status" value="2"/>
</dbReference>
<protein>
    <recommendedName>
        <fullName evidence="3">PKD/Chitinase domain-containing protein</fullName>
    </recommendedName>
</protein>
<evidence type="ECO:0000259" key="3">
    <source>
        <dbReference type="SMART" id="SM00089"/>
    </source>
</evidence>
<dbReference type="PROSITE" id="PS51450">
    <property type="entry name" value="LRR"/>
    <property type="match status" value="1"/>
</dbReference>
<evidence type="ECO:0000313" key="4">
    <source>
        <dbReference type="EMBL" id="KZN31685.1"/>
    </source>
</evidence>
<dbReference type="SMART" id="SM00089">
    <property type="entry name" value="PKD"/>
    <property type="match status" value="3"/>
</dbReference>
<dbReference type="Pfam" id="PF22352">
    <property type="entry name" value="K319L-like_PKD"/>
    <property type="match status" value="3"/>
</dbReference>
<evidence type="ECO:0000256" key="1">
    <source>
        <dbReference type="ARBA" id="ARBA00022614"/>
    </source>
</evidence>
<dbReference type="InterPro" id="IPR032675">
    <property type="entry name" value="LRR_dom_sf"/>
</dbReference>
<feature type="domain" description="PKD/Chitinase" evidence="3">
    <location>
        <begin position="427"/>
        <end position="516"/>
    </location>
</feature>